<dbReference type="GO" id="GO:0006635">
    <property type="term" value="P:fatty acid beta-oxidation"/>
    <property type="evidence" value="ECO:0007669"/>
    <property type="project" value="TreeGrafter"/>
</dbReference>
<dbReference type="GO" id="GO:0003824">
    <property type="term" value="F:catalytic activity"/>
    <property type="evidence" value="ECO:0007669"/>
    <property type="project" value="UniProtKB-ARBA"/>
</dbReference>
<dbReference type="CDD" id="cd06558">
    <property type="entry name" value="crotonase-like"/>
    <property type="match status" value="1"/>
</dbReference>
<evidence type="ECO:0000313" key="2">
    <source>
        <dbReference type="Proteomes" id="UP000199377"/>
    </source>
</evidence>
<protein>
    <submittedName>
        <fullName evidence="1">Enoyl-CoA hydratase</fullName>
    </submittedName>
</protein>
<name>A0A1I3C0W9_9RHOB</name>
<dbReference type="OrthoDB" id="9795613at2"/>
<keyword evidence="2" id="KW-1185">Reference proteome</keyword>
<accession>A0A1I3C0W9</accession>
<reference evidence="1 2" key="1">
    <citation type="submission" date="2016-10" db="EMBL/GenBank/DDBJ databases">
        <authorList>
            <person name="de Groot N.N."/>
        </authorList>
    </citation>
    <scope>NUCLEOTIDE SEQUENCE [LARGE SCALE GENOMIC DNA]</scope>
    <source>
        <strain evidence="1 2">CGMCC 1.11030</strain>
    </source>
</reference>
<dbReference type="SUPFAM" id="SSF52096">
    <property type="entry name" value="ClpP/crotonase"/>
    <property type="match status" value="1"/>
</dbReference>
<dbReference type="InterPro" id="IPR029045">
    <property type="entry name" value="ClpP/crotonase-like_dom_sf"/>
</dbReference>
<sequence>MTAPSYETIRYETPATGVARITLARPEMRNAQNEDLLYELDAAFDRAAHDPAVKVIILAGDDPHFSSGHDLSGARDMTRFTPVTSWGGAAAEEPGVSGRQAREEEIYLGFCRRWRDLPKPTIAQVQGKAIAGGLMLVAVCDLVVASEDAQFSDPTVAFGVNGVEWFSHPWDFGIRKAKELLFTGAPFSATEAERMGFVNRVVPRADLAAETLALAERIAQRPAFGLRLAKQAMNQAQDAQGFQTVQAAAMSLHQMGHAHNEIVHGMLVDPKGAEIIRREAKAK</sequence>
<dbReference type="Gene3D" id="3.90.226.10">
    <property type="entry name" value="2-enoyl-CoA Hydratase, Chain A, domain 1"/>
    <property type="match status" value="1"/>
</dbReference>
<dbReference type="NCBIfam" id="NF006140">
    <property type="entry name" value="PRK08290.1"/>
    <property type="match status" value="1"/>
</dbReference>
<evidence type="ECO:0000313" key="1">
    <source>
        <dbReference type="EMBL" id="SFH68215.1"/>
    </source>
</evidence>
<dbReference type="Proteomes" id="UP000199377">
    <property type="component" value="Unassembled WGS sequence"/>
</dbReference>
<dbReference type="InterPro" id="IPR001753">
    <property type="entry name" value="Enoyl-CoA_hydra/iso"/>
</dbReference>
<dbReference type="PANTHER" id="PTHR11941">
    <property type="entry name" value="ENOYL-COA HYDRATASE-RELATED"/>
    <property type="match status" value="1"/>
</dbReference>
<dbReference type="Pfam" id="PF00378">
    <property type="entry name" value="ECH_1"/>
    <property type="match status" value="1"/>
</dbReference>
<dbReference type="AlphaFoldDB" id="A0A1I3C0W9"/>
<proteinExistence type="predicted"/>
<gene>
    <name evidence="1" type="ORF">SAMN05216258_101491</name>
</gene>
<dbReference type="PANTHER" id="PTHR11941:SF124">
    <property type="entry name" value="ENOYL-COA HYDRATASE ECHA13-RELATED"/>
    <property type="match status" value="1"/>
</dbReference>
<organism evidence="1 2">
    <name type="scientific">Albimonas pacifica</name>
    <dbReference type="NCBI Taxonomy" id="1114924"/>
    <lineage>
        <taxon>Bacteria</taxon>
        <taxon>Pseudomonadati</taxon>
        <taxon>Pseudomonadota</taxon>
        <taxon>Alphaproteobacteria</taxon>
        <taxon>Rhodobacterales</taxon>
        <taxon>Paracoccaceae</taxon>
        <taxon>Albimonas</taxon>
    </lineage>
</organism>
<dbReference type="STRING" id="1114924.SAMN05216258_101491"/>
<dbReference type="RefSeq" id="WP_092857451.1">
    <property type="nucleotide sequence ID" value="NZ_FOQH01000001.1"/>
</dbReference>
<dbReference type="EMBL" id="FOQH01000001">
    <property type="protein sequence ID" value="SFH68215.1"/>
    <property type="molecule type" value="Genomic_DNA"/>
</dbReference>